<comment type="caution">
    <text evidence="1">The sequence shown here is derived from an EMBL/GenBank/DDBJ whole genome shotgun (WGS) entry which is preliminary data.</text>
</comment>
<name>A0ABS3YQQ9_9BACT</name>
<dbReference type="Proteomes" id="UP000677244">
    <property type="component" value="Unassembled WGS sequence"/>
</dbReference>
<evidence type="ECO:0000313" key="2">
    <source>
        <dbReference type="Proteomes" id="UP000677244"/>
    </source>
</evidence>
<proteinExistence type="predicted"/>
<gene>
    <name evidence="1" type="ORF">J7I42_08120</name>
</gene>
<accession>A0ABS3YQQ9</accession>
<organism evidence="1 2">
    <name type="scientific">Niastella soli</name>
    <dbReference type="NCBI Taxonomy" id="2821487"/>
    <lineage>
        <taxon>Bacteria</taxon>
        <taxon>Pseudomonadati</taxon>
        <taxon>Bacteroidota</taxon>
        <taxon>Chitinophagia</taxon>
        <taxon>Chitinophagales</taxon>
        <taxon>Chitinophagaceae</taxon>
        <taxon>Niastella</taxon>
    </lineage>
</organism>
<sequence length="117" mass="13748">MSFSLFEHLSFHDSTTLEVKEDTKNQTLDFLLRYPVDWKNYVFEKKILRFIDAIVYIKKEIPFEGLPSIMDIKLLNSPKHTYTFADGVTVSSKYKVEIETNEGSRFIEFNDAELLDI</sequence>
<protein>
    <submittedName>
        <fullName evidence="1">Uncharacterized protein</fullName>
    </submittedName>
</protein>
<dbReference type="RefSeq" id="WP_209138274.1">
    <property type="nucleotide sequence ID" value="NZ_JAGHKO010000001.1"/>
</dbReference>
<keyword evidence="2" id="KW-1185">Reference proteome</keyword>
<dbReference type="EMBL" id="JAGHKO010000001">
    <property type="protein sequence ID" value="MBO9200220.1"/>
    <property type="molecule type" value="Genomic_DNA"/>
</dbReference>
<reference evidence="1 2" key="1">
    <citation type="submission" date="2021-03" db="EMBL/GenBank/DDBJ databases">
        <title>Assistant Professor.</title>
        <authorList>
            <person name="Huq M.A."/>
        </authorList>
    </citation>
    <scope>NUCLEOTIDE SEQUENCE [LARGE SCALE GENOMIC DNA]</scope>
    <source>
        <strain evidence="1 2">MAH-29</strain>
    </source>
</reference>
<evidence type="ECO:0000313" key="1">
    <source>
        <dbReference type="EMBL" id="MBO9200220.1"/>
    </source>
</evidence>